<dbReference type="SUPFAM" id="SSF52151">
    <property type="entry name" value="FabD/lysophospholipase-like"/>
    <property type="match status" value="1"/>
</dbReference>
<dbReference type="InterPro" id="IPR016035">
    <property type="entry name" value="Acyl_Trfase/lysoPLipase"/>
</dbReference>
<organism evidence="5 6">
    <name type="scientific">Duganella rivi</name>
    <dbReference type="NCBI Taxonomy" id="2666083"/>
    <lineage>
        <taxon>Bacteria</taxon>
        <taxon>Pseudomonadati</taxon>
        <taxon>Pseudomonadota</taxon>
        <taxon>Betaproteobacteria</taxon>
        <taxon>Burkholderiales</taxon>
        <taxon>Oxalobacteraceae</taxon>
        <taxon>Telluria group</taxon>
        <taxon>Duganella</taxon>
    </lineage>
</organism>
<feature type="transmembrane region" description="Helical" evidence="2">
    <location>
        <begin position="1064"/>
        <end position="1085"/>
    </location>
</feature>
<evidence type="ECO:0000259" key="3">
    <source>
        <dbReference type="Pfam" id="PF01734"/>
    </source>
</evidence>
<sequence length="1094" mass="121717">MSSQQQADYVNEIRFGVVMYGGVSLAIYINGVSNELFELACATPAQGLKQAATGTRELYQRMSWLAANPQLRAAYAREIKSGKPDPWQGVSTATCTQTRFTVDAISGTSAGGINGIFLAKSLANGEQFGMLKDLWIREGDFGLLLNDAATYKNFQASDPKRSEQPKSLLNSDRMYAKLLEAFESQSQAQDQLGGPITEEVDLYVTTTDINGSKVKLRLFDKVVDELRYKQNFHFSCDHAAGHNDFTEANNPFFAFAARCTSSFPFAFEPMTLATVRRLAELPDDASLSQWSNFFPNLPSKEVEGGKHIHRAFGDGGYLDNKPFSYVVDVLARRQAIMPLERKLIYVEPAPQHIKSGMPEAGQQPDALQNSLAALTSIPQYETIREDLQAVLQRNRRIERIERLVRQGEASVDQLGDGALTALLCSGADTPNWGTMSMAETLRLYGPAFLAYRRQRAYAVTDELANRLGVQWGIVVDSDEQYALRALVRVWREATFKEDGEEKINAFLDQFDFEFRIRRLGFVLRRTDQLTHLFRKFLNGHLDAQYQPLPMSEVEEDLLQKLPAPFNALKDGGVPRADLDGALRTLARIKAVLVSDRKELHRLHRATPSRPADEITKLRPQLIKVFDNLLGRGNWERANPELKAAARQASLCRTLQESVVVRAKAVYHATAGRYGPLKEALESNLEAMRFKHEADQRMVATGFERASENSWEMLGRPRLTCDTDGLIVVEVAAVAGEDELNSVHATALRRFLGGYFARFDSYDQISFPLYSDTGTGEPCTVEVVRISPADATNLINETKSKGRRKLAGTALANFGAFLDRRWRVNDVMWGRLDGAERLIQTVLPMTDDDTAIVRKELIQRAHDHILKEALLDGGRVDLTTMLIEALREAGNAETLSAYLRQQVVSMCAGTAAAHKQMERILIGLLSEPALADYVRHHYAFPPAPEPQPTMKSGARAITIVGRMLETISSRKGQKNPASVWLARLGLLLQGVVAVAVPGTLAERWWLHLIKVLYAFELFALMLSLVFGSTDAKNITTAALLLTVGVHLLTWVAGDLLRERYLAFRAVLTGLSMTVAALTVIGAWRVLQWLGWLHGG</sequence>
<dbReference type="GO" id="GO:0006629">
    <property type="term" value="P:lipid metabolic process"/>
    <property type="evidence" value="ECO:0007669"/>
    <property type="project" value="UniProtKB-KW"/>
</dbReference>
<feature type="domain" description="DUF3376" evidence="4">
    <location>
        <begin position="574"/>
        <end position="969"/>
    </location>
</feature>
<accession>A0A7X4KAQ6</accession>
<keyword evidence="2" id="KW-1133">Transmembrane helix</keyword>
<keyword evidence="2" id="KW-0472">Membrane</keyword>
<dbReference type="InterPro" id="IPR024282">
    <property type="entry name" value="DUF3376"/>
</dbReference>
<feature type="transmembrane region" description="Helical" evidence="2">
    <location>
        <begin position="1033"/>
        <end position="1052"/>
    </location>
</feature>
<dbReference type="Proteomes" id="UP000450012">
    <property type="component" value="Unassembled WGS sequence"/>
</dbReference>
<feature type="domain" description="PNPLA" evidence="3">
    <location>
        <begin position="101"/>
        <end position="325"/>
    </location>
</feature>
<name>A0A7X4KAQ6_9BURK</name>
<dbReference type="Pfam" id="PF11856">
    <property type="entry name" value="DUF3376"/>
    <property type="match status" value="1"/>
</dbReference>
<evidence type="ECO:0000259" key="4">
    <source>
        <dbReference type="Pfam" id="PF11856"/>
    </source>
</evidence>
<protein>
    <submittedName>
        <fullName evidence="5">Patatin-like protein</fullName>
    </submittedName>
</protein>
<gene>
    <name evidence="5" type="ORF">GTP45_05835</name>
</gene>
<reference evidence="5 6" key="1">
    <citation type="submission" date="2019-12" db="EMBL/GenBank/DDBJ databases">
        <title>Novel species isolated from a subtropical stream in China.</title>
        <authorList>
            <person name="Lu H."/>
        </authorList>
    </citation>
    <scope>NUCLEOTIDE SEQUENCE [LARGE SCALE GENOMIC DNA]</scope>
    <source>
        <strain evidence="5 6">FT55W</strain>
    </source>
</reference>
<dbReference type="Gene3D" id="3.40.1090.10">
    <property type="entry name" value="Cytosolic phospholipase A2 catalytic domain"/>
    <property type="match status" value="1"/>
</dbReference>
<keyword evidence="2" id="KW-0812">Transmembrane</keyword>
<comment type="caution">
    <text evidence="5">The sequence shown here is derived from an EMBL/GenBank/DDBJ whole genome shotgun (WGS) entry which is preliminary data.</text>
</comment>
<dbReference type="InterPro" id="IPR019894">
    <property type="entry name" value="Patatin-related_protein"/>
</dbReference>
<evidence type="ECO:0000313" key="6">
    <source>
        <dbReference type="Proteomes" id="UP000450012"/>
    </source>
</evidence>
<proteinExistence type="predicted"/>
<keyword evidence="1" id="KW-0443">Lipid metabolism</keyword>
<evidence type="ECO:0000313" key="5">
    <source>
        <dbReference type="EMBL" id="MYM66355.1"/>
    </source>
</evidence>
<dbReference type="RefSeq" id="WP_161012945.1">
    <property type="nucleotide sequence ID" value="NZ_WWCK01000002.1"/>
</dbReference>
<dbReference type="InterPro" id="IPR002641">
    <property type="entry name" value="PNPLA_dom"/>
</dbReference>
<evidence type="ECO:0000256" key="1">
    <source>
        <dbReference type="ARBA" id="ARBA00023098"/>
    </source>
</evidence>
<feature type="transmembrane region" description="Helical" evidence="2">
    <location>
        <begin position="976"/>
        <end position="995"/>
    </location>
</feature>
<keyword evidence="6" id="KW-1185">Reference proteome</keyword>
<dbReference type="Pfam" id="PF01734">
    <property type="entry name" value="Patatin"/>
    <property type="match status" value="1"/>
</dbReference>
<dbReference type="NCBIfam" id="TIGR03607">
    <property type="entry name" value="patatin-like protein"/>
    <property type="match status" value="1"/>
</dbReference>
<evidence type="ECO:0000256" key="2">
    <source>
        <dbReference type="SAM" id="Phobius"/>
    </source>
</evidence>
<dbReference type="AlphaFoldDB" id="A0A7X4KAQ6"/>
<feature type="transmembrane region" description="Helical" evidence="2">
    <location>
        <begin position="1007"/>
        <end position="1027"/>
    </location>
</feature>
<dbReference type="EMBL" id="WWCK01000002">
    <property type="protein sequence ID" value="MYM66355.1"/>
    <property type="molecule type" value="Genomic_DNA"/>
</dbReference>